<protein>
    <submittedName>
        <fullName evidence="2">Uncharacterized protein</fullName>
    </submittedName>
</protein>
<sequence>MVRLEPLTAMRWVRSVARNASRRSSGTRPVSPTTRAGNRARASGSRPSEAARRPARSFPANRWRRLGPPVTSGGPARVGRRTAAFGPPASSGGTSRPASRRRVVGSSSRHRSPSARSGTGTISSTGVRVLTAPPPAAATSTIRPSISREGGRPDSSPAVPPGCRTGRASPVTSTSAVTRARRSANSGTGPRWWSAPCSPAEAAPAAAQSRAAATQSLVRRGPGILPAARCAALRAPGTSGSSTPDRARPDPPGVPRAPDGPRCRGTRSARTPDRPRSRPPRRSRAQAGTPAAPHSPTATASQARPGSWPTSDAAAPHAATAGTASRRSTGPRSVPARPSAASVTPARRRTGPARPAPSAGPVPPPAAPRACRPVNSRRPPSPVPPVSPVPSTALGALLHPSTPLTAAPARAGPRSAGRRCRVRRGAGPPTGSRRSRCGGR</sequence>
<feature type="compositionally biased region" description="Basic residues" evidence="1">
    <location>
        <begin position="98"/>
        <end position="113"/>
    </location>
</feature>
<name>A0A380PC26_STRGR</name>
<evidence type="ECO:0000313" key="3">
    <source>
        <dbReference type="Proteomes" id="UP000254150"/>
    </source>
</evidence>
<feature type="region of interest" description="Disordered" evidence="1">
    <location>
        <begin position="15"/>
        <end position="214"/>
    </location>
</feature>
<dbReference type="Proteomes" id="UP000254150">
    <property type="component" value="Unassembled WGS sequence"/>
</dbReference>
<gene>
    <name evidence="2" type="ORF">NCTC7807_05827</name>
</gene>
<proteinExistence type="predicted"/>
<feature type="region of interest" description="Disordered" evidence="1">
    <location>
        <begin position="234"/>
        <end position="440"/>
    </location>
</feature>
<feature type="compositionally biased region" description="Low complexity" evidence="1">
    <location>
        <begin position="368"/>
        <end position="378"/>
    </location>
</feature>
<feature type="compositionally biased region" description="Low complexity" evidence="1">
    <location>
        <begin position="285"/>
        <end position="303"/>
    </location>
</feature>
<feature type="compositionally biased region" description="Low complexity" evidence="1">
    <location>
        <begin position="15"/>
        <end position="24"/>
    </location>
</feature>
<feature type="compositionally biased region" description="Polar residues" evidence="1">
    <location>
        <begin position="170"/>
        <end position="188"/>
    </location>
</feature>
<reference evidence="2 3" key="1">
    <citation type="submission" date="2018-06" db="EMBL/GenBank/DDBJ databases">
        <authorList>
            <consortium name="Pathogen Informatics"/>
            <person name="Doyle S."/>
        </authorList>
    </citation>
    <scope>NUCLEOTIDE SEQUENCE [LARGE SCALE GENOMIC DNA]</scope>
    <source>
        <strain evidence="2 3">NCTC7807</strain>
    </source>
</reference>
<feature type="compositionally biased region" description="Low complexity" evidence="1">
    <location>
        <begin position="35"/>
        <end position="48"/>
    </location>
</feature>
<feature type="compositionally biased region" description="Low complexity" evidence="1">
    <location>
        <begin position="406"/>
        <end position="415"/>
    </location>
</feature>
<feature type="compositionally biased region" description="Pro residues" evidence="1">
    <location>
        <begin position="379"/>
        <end position="388"/>
    </location>
</feature>
<feature type="compositionally biased region" description="Low complexity" evidence="1">
    <location>
        <begin position="313"/>
        <end position="330"/>
    </location>
</feature>
<organism evidence="2 3">
    <name type="scientific">Streptomyces griseus</name>
    <dbReference type="NCBI Taxonomy" id="1911"/>
    <lineage>
        <taxon>Bacteria</taxon>
        <taxon>Bacillati</taxon>
        <taxon>Actinomycetota</taxon>
        <taxon>Actinomycetes</taxon>
        <taxon>Kitasatosporales</taxon>
        <taxon>Streptomycetaceae</taxon>
        <taxon>Streptomyces</taxon>
    </lineage>
</organism>
<accession>A0A380PC26</accession>
<dbReference type="AlphaFoldDB" id="A0A380PC26"/>
<dbReference type="EMBL" id="UHID01000009">
    <property type="protein sequence ID" value="SUP62655.1"/>
    <property type="molecule type" value="Genomic_DNA"/>
</dbReference>
<evidence type="ECO:0000313" key="2">
    <source>
        <dbReference type="EMBL" id="SUP62655.1"/>
    </source>
</evidence>
<feature type="compositionally biased region" description="Pro residues" evidence="1">
    <location>
        <begin position="354"/>
        <end position="367"/>
    </location>
</feature>
<feature type="compositionally biased region" description="Low complexity" evidence="1">
    <location>
        <begin position="194"/>
        <end position="213"/>
    </location>
</feature>
<evidence type="ECO:0000256" key="1">
    <source>
        <dbReference type="SAM" id="MobiDB-lite"/>
    </source>
</evidence>